<evidence type="ECO:0000313" key="14">
    <source>
        <dbReference type="EMBL" id="WVX81499.1"/>
    </source>
</evidence>
<keyword evidence="2 12" id="KW-0813">Transport</keyword>
<proteinExistence type="inferred from homology"/>
<evidence type="ECO:0000256" key="4">
    <source>
        <dbReference type="ARBA" id="ARBA00022692"/>
    </source>
</evidence>
<accession>A0ABZ2CK79</accession>
<comment type="subcellular location">
    <subcellularLocation>
        <location evidence="1 12">Cell membrane</location>
        <topology evidence="1 12">Multi-pass membrane protein</topology>
    </subcellularLocation>
</comment>
<evidence type="ECO:0000256" key="2">
    <source>
        <dbReference type="ARBA" id="ARBA00022448"/>
    </source>
</evidence>
<dbReference type="CDD" id="cd20070">
    <property type="entry name" value="5TM_YidC_Alb3"/>
    <property type="match status" value="1"/>
</dbReference>
<dbReference type="NCBIfam" id="NF002803">
    <property type="entry name" value="PRK02944.1"/>
    <property type="match status" value="1"/>
</dbReference>
<evidence type="ECO:0000256" key="7">
    <source>
        <dbReference type="ARBA" id="ARBA00022989"/>
    </source>
</evidence>
<comment type="function">
    <text evidence="12">Required for the insertion and/or proper folding and/or complex formation of integral membrane proteins into the membrane. Involved in integration of membrane proteins that insert both dependently and independently of the Sec translocase complex, as well as at least some lipoproteins.</text>
</comment>
<feature type="transmembrane region" description="Helical" evidence="12">
    <location>
        <begin position="54"/>
        <end position="79"/>
    </location>
</feature>
<dbReference type="InterPro" id="IPR028055">
    <property type="entry name" value="YidC/Oxa/ALB_C"/>
</dbReference>
<sequence>MKKRIFLLIGLVLMLAFLAGCTQTSVPITAESEGFWNQYIVYPLSLFIVKVAEFAGGSFGLAIIIVTIIIRLVILPLMIKQTKSSKAMQAIQPELQKLREKYSSKDQKTQQKLQQETMELFQKYGVNPLAGCLPLVVQMPVLIGIYHAIMRTPELQEHANFLWFDLAAPDPFYLLPIIAGVTTFIQQKITMVGMENNPQMAMMLWLMPIMIIVFAINFPAALALYWVVGNLFMIVQTYFIKGPDLKAAAAAGKSGGAKK</sequence>
<keyword evidence="7 12" id="KW-1133">Transmembrane helix</keyword>
<organism evidence="14 15">
    <name type="scientific">Niallia oryzisoli</name>
    <dbReference type="NCBI Taxonomy" id="1737571"/>
    <lineage>
        <taxon>Bacteria</taxon>
        <taxon>Bacillati</taxon>
        <taxon>Bacillota</taxon>
        <taxon>Bacilli</taxon>
        <taxon>Bacillales</taxon>
        <taxon>Bacillaceae</taxon>
        <taxon>Niallia</taxon>
    </lineage>
</organism>
<feature type="domain" description="Membrane insertase YidC/Oxa/ALB C-terminal" evidence="13">
    <location>
        <begin position="59"/>
        <end position="241"/>
    </location>
</feature>
<evidence type="ECO:0000256" key="3">
    <source>
        <dbReference type="ARBA" id="ARBA00022475"/>
    </source>
</evidence>
<feature type="transmembrane region" description="Helical" evidence="12">
    <location>
        <begin position="205"/>
        <end position="228"/>
    </location>
</feature>
<dbReference type="PANTHER" id="PTHR12428">
    <property type="entry name" value="OXA1"/>
    <property type="match status" value="1"/>
</dbReference>
<name>A0ABZ2CK79_9BACI</name>
<dbReference type="RefSeq" id="WP_338450427.1">
    <property type="nucleotide sequence ID" value="NZ_CP137640.1"/>
</dbReference>
<feature type="transmembrane region" description="Helical" evidence="12">
    <location>
        <begin position="161"/>
        <end position="185"/>
    </location>
</feature>
<keyword evidence="6 12" id="KW-0653">Protein transport</keyword>
<dbReference type="NCBIfam" id="TIGR03592">
    <property type="entry name" value="yidC_oxa1_cterm"/>
    <property type="match status" value="1"/>
</dbReference>
<dbReference type="EMBL" id="CP137640">
    <property type="protein sequence ID" value="WVX81499.1"/>
    <property type="molecule type" value="Genomic_DNA"/>
</dbReference>
<dbReference type="InterPro" id="IPR047196">
    <property type="entry name" value="YidC_ALB_C"/>
</dbReference>
<evidence type="ECO:0000256" key="5">
    <source>
        <dbReference type="ARBA" id="ARBA00022729"/>
    </source>
</evidence>
<evidence type="ECO:0000256" key="9">
    <source>
        <dbReference type="ARBA" id="ARBA00023139"/>
    </source>
</evidence>
<keyword evidence="11 12" id="KW-0449">Lipoprotein</keyword>
<keyword evidence="3 12" id="KW-1003">Cell membrane</keyword>
<evidence type="ECO:0000256" key="8">
    <source>
        <dbReference type="ARBA" id="ARBA00023136"/>
    </source>
</evidence>
<keyword evidence="8 12" id="KW-0472">Membrane</keyword>
<comment type="similarity">
    <text evidence="12">Belongs to the OXA1/ALB3/YidC family. Type 2 subfamily.</text>
</comment>
<dbReference type="PROSITE" id="PS51257">
    <property type="entry name" value="PROKAR_LIPOPROTEIN"/>
    <property type="match status" value="1"/>
</dbReference>
<gene>
    <name evidence="14" type="primary">spoIIIJ</name>
    <name evidence="12" type="synonym">yidC</name>
    <name evidence="14" type="ORF">R4Z09_30940</name>
</gene>
<reference evidence="14 15" key="1">
    <citation type="submission" date="2023-10" db="EMBL/GenBank/DDBJ databases">
        <title>Niallia locisalis sp.nov. isolated from a salt pond sample.</title>
        <authorList>
            <person name="Li X.-J."/>
            <person name="Dong L."/>
        </authorList>
    </citation>
    <scope>NUCLEOTIDE SEQUENCE [LARGE SCALE GENOMIC DNA]</scope>
    <source>
        <strain evidence="14 15">DSM 29761</strain>
    </source>
</reference>
<keyword evidence="15" id="KW-1185">Reference proteome</keyword>
<keyword evidence="9" id="KW-0564">Palmitate</keyword>
<keyword evidence="5 12" id="KW-0732">Signal</keyword>
<dbReference type="PRINTS" id="PR01900">
    <property type="entry name" value="YIDCPROTEIN"/>
</dbReference>
<dbReference type="HAMAP" id="MF_01811">
    <property type="entry name" value="YidC_type2"/>
    <property type="match status" value="1"/>
</dbReference>
<dbReference type="PANTHER" id="PTHR12428:SF65">
    <property type="entry name" value="CYTOCHROME C OXIDASE ASSEMBLY PROTEIN COX18, MITOCHONDRIAL"/>
    <property type="match status" value="1"/>
</dbReference>
<evidence type="ECO:0000256" key="11">
    <source>
        <dbReference type="ARBA" id="ARBA00023288"/>
    </source>
</evidence>
<feature type="transmembrane region" description="Helical" evidence="12">
    <location>
        <begin position="128"/>
        <end position="149"/>
    </location>
</feature>
<evidence type="ECO:0000256" key="6">
    <source>
        <dbReference type="ARBA" id="ARBA00022927"/>
    </source>
</evidence>
<dbReference type="InterPro" id="IPR023060">
    <property type="entry name" value="YidC/YidC1/YidC2_Firmicutes"/>
</dbReference>
<dbReference type="Proteomes" id="UP001357223">
    <property type="component" value="Chromosome"/>
</dbReference>
<keyword evidence="4 12" id="KW-0812">Transmembrane</keyword>
<dbReference type="InterPro" id="IPR001708">
    <property type="entry name" value="YidC/ALB3/OXA1/COX18"/>
</dbReference>
<evidence type="ECO:0000256" key="10">
    <source>
        <dbReference type="ARBA" id="ARBA00023186"/>
    </source>
</evidence>
<evidence type="ECO:0000256" key="1">
    <source>
        <dbReference type="ARBA" id="ARBA00004651"/>
    </source>
</evidence>
<protein>
    <recommendedName>
        <fullName evidence="12">Membrane protein insertase YidC</fullName>
    </recommendedName>
    <alternativeName>
        <fullName evidence="12">Foldase YidC</fullName>
    </alternativeName>
    <alternativeName>
        <fullName evidence="12">Membrane integrase YidC</fullName>
    </alternativeName>
    <alternativeName>
        <fullName evidence="12">Membrane protein YidC</fullName>
    </alternativeName>
</protein>
<evidence type="ECO:0000256" key="12">
    <source>
        <dbReference type="HAMAP-Rule" id="MF_01811"/>
    </source>
</evidence>
<evidence type="ECO:0000259" key="13">
    <source>
        <dbReference type="Pfam" id="PF02096"/>
    </source>
</evidence>
<evidence type="ECO:0000313" key="15">
    <source>
        <dbReference type="Proteomes" id="UP001357223"/>
    </source>
</evidence>
<dbReference type="Pfam" id="PF02096">
    <property type="entry name" value="60KD_IMP"/>
    <property type="match status" value="1"/>
</dbReference>
<keyword evidence="10 12" id="KW-0143">Chaperone</keyword>